<evidence type="ECO:0000256" key="1">
    <source>
        <dbReference type="SAM" id="MobiDB-lite"/>
    </source>
</evidence>
<dbReference type="RefSeq" id="WP_274051919.1">
    <property type="nucleotide sequence ID" value="NZ_CP059693.1"/>
</dbReference>
<evidence type="ECO:0000313" key="2">
    <source>
        <dbReference type="EMBL" id="WDE11746.1"/>
    </source>
</evidence>
<proteinExistence type="predicted"/>
<feature type="region of interest" description="Disordered" evidence="1">
    <location>
        <begin position="24"/>
        <end position="96"/>
    </location>
</feature>
<evidence type="ECO:0000313" key="3">
    <source>
        <dbReference type="Proteomes" id="UP001215231"/>
    </source>
</evidence>
<gene>
    <name evidence="2" type="ORF">H3N35_26730</name>
</gene>
<organism evidence="2 3">
    <name type="scientific">Thalassomonas haliotis</name>
    <dbReference type="NCBI Taxonomy" id="485448"/>
    <lineage>
        <taxon>Bacteria</taxon>
        <taxon>Pseudomonadati</taxon>
        <taxon>Pseudomonadota</taxon>
        <taxon>Gammaproteobacteria</taxon>
        <taxon>Alteromonadales</taxon>
        <taxon>Colwelliaceae</taxon>
        <taxon>Thalassomonas</taxon>
    </lineage>
</organism>
<keyword evidence="3" id="KW-1185">Reference proteome</keyword>
<name>A0ABY7VDW6_9GAMM</name>
<dbReference type="Proteomes" id="UP001215231">
    <property type="component" value="Chromosome"/>
</dbReference>
<feature type="compositionally biased region" description="Polar residues" evidence="1">
    <location>
        <begin position="64"/>
        <end position="79"/>
    </location>
</feature>
<sequence>MAVNKPAKAADKIQKNIKRFTKKVPSNAKGNIEQKPLPDGGAAVQATSPGKVPGSKAVYEKQIDSSGQTIQATKTTYDPSGNIVHVKDKLNGGVYP</sequence>
<reference evidence="2 3" key="1">
    <citation type="journal article" date="2022" name="Mar. Drugs">
        <title>Bioassay-Guided Fractionation Leads to the Detection of Cholic Acid Generated by the Rare Thalassomonas sp.</title>
        <authorList>
            <person name="Pheiffer F."/>
            <person name="Schneider Y.K."/>
            <person name="Hansen E.H."/>
            <person name="Andersen J.H."/>
            <person name="Isaksson J."/>
            <person name="Busche T."/>
            <person name="R C."/>
            <person name="Kalinowski J."/>
            <person name="Zyl L.V."/>
            <person name="Trindade M."/>
        </authorList>
    </citation>
    <scope>NUCLEOTIDE SEQUENCE [LARGE SCALE GENOMIC DNA]</scope>
    <source>
        <strain evidence="2 3">A5K-61T</strain>
    </source>
</reference>
<accession>A0ABY7VDW6</accession>
<dbReference type="EMBL" id="CP059693">
    <property type="protein sequence ID" value="WDE11746.1"/>
    <property type="molecule type" value="Genomic_DNA"/>
</dbReference>
<protein>
    <submittedName>
        <fullName evidence="2">Uncharacterized protein</fullName>
    </submittedName>
</protein>